<evidence type="ECO:0000256" key="1">
    <source>
        <dbReference type="RuleBase" id="RU366023"/>
    </source>
</evidence>
<gene>
    <name evidence="2" type="ORF">BDZ83DRAFT_648357</name>
</gene>
<comment type="cofactor">
    <cofactor evidence="1">
        <name>Zn(2+)</name>
        <dbReference type="ChEBI" id="CHEBI:29105"/>
    </cofactor>
    <text evidence="1">Binds 2 Zn(2+) ions per subunit. One is catalytic and the other provides a structural contribution.</text>
</comment>
<comment type="catalytic activity">
    <reaction evidence="1">
        <text>beta-D-fructose 1,6-bisphosphate = D-glyceraldehyde 3-phosphate + dihydroxyacetone phosphate</text>
        <dbReference type="Rhea" id="RHEA:14729"/>
        <dbReference type="ChEBI" id="CHEBI:32966"/>
        <dbReference type="ChEBI" id="CHEBI:57642"/>
        <dbReference type="ChEBI" id="CHEBI:59776"/>
        <dbReference type="EC" id="4.1.2.13"/>
    </reaction>
</comment>
<dbReference type="RefSeq" id="XP_060369082.1">
    <property type="nucleotide sequence ID" value="XM_060510173.1"/>
</dbReference>
<dbReference type="GO" id="GO:0008270">
    <property type="term" value="F:zinc ion binding"/>
    <property type="evidence" value="ECO:0007669"/>
    <property type="project" value="UniProtKB-UniRule"/>
</dbReference>
<evidence type="ECO:0000313" key="2">
    <source>
        <dbReference type="EMBL" id="KAK1729027.1"/>
    </source>
</evidence>
<dbReference type="EC" id="4.1.2.13" evidence="1"/>
<reference evidence="2" key="1">
    <citation type="submission" date="2021-12" db="EMBL/GenBank/DDBJ databases">
        <title>Comparative genomics, transcriptomics and evolutionary studies reveal genomic signatures of adaptation to plant cell wall in hemibiotrophic fungi.</title>
        <authorList>
            <consortium name="DOE Joint Genome Institute"/>
            <person name="Baroncelli R."/>
            <person name="Diaz J.F."/>
            <person name="Benocci T."/>
            <person name="Peng M."/>
            <person name="Battaglia E."/>
            <person name="Haridas S."/>
            <person name="Andreopoulos W."/>
            <person name="Labutti K."/>
            <person name="Pangilinan J."/>
            <person name="Floch G.L."/>
            <person name="Makela M.R."/>
            <person name="Henrissat B."/>
            <person name="Grigoriev I.V."/>
            <person name="Crouch J.A."/>
            <person name="De Vries R.P."/>
            <person name="Sukno S.A."/>
            <person name="Thon M.R."/>
        </authorList>
    </citation>
    <scope>NUCLEOTIDE SEQUENCE</scope>
    <source>
        <strain evidence="2">CBS 112980</strain>
    </source>
</reference>
<keyword evidence="1" id="KW-0456">Lyase</keyword>
<dbReference type="InterPro" id="IPR013785">
    <property type="entry name" value="Aldolase_TIM"/>
</dbReference>
<keyword evidence="1" id="KW-0479">Metal-binding</keyword>
<dbReference type="CDD" id="cd00947">
    <property type="entry name" value="TBP_aldolase_IIB"/>
    <property type="match status" value="1"/>
</dbReference>
<dbReference type="GeneID" id="85394072"/>
<dbReference type="Proteomes" id="UP001244207">
    <property type="component" value="Unassembled WGS sequence"/>
</dbReference>
<evidence type="ECO:0000313" key="3">
    <source>
        <dbReference type="Proteomes" id="UP001244207"/>
    </source>
</evidence>
<dbReference type="GO" id="GO:0004332">
    <property type="term" value="F:fructose-bisphosphate aldolase activity"/>
    <property type="evidence" value="ECO:0007669"/>
    <property type="project" value="UniProtKB-EC"/>
</dbReference>
<dbReference type="Pfam" id="PF01116">
    <property type="entry name" value="F_bP_aldolase"/>
    <property type="match status" value="1"/>
</dbReference>
<proteinExistence type="inferred from homology"/>
<keyword evidence="1" id="KW-0324">Glycolysis</keyword>
<protein>
    <recommendedName>
        <fullName evidence="1">Fructose-bisphosphate aldolase</fullName>
        <shortName evidence="1">FBP aldolase</shortName>
        <ecNumber evidence="1">4.1.2.13</ecNumber>
    </recommendedName>
</protein>
<comment type="function">
    <text evidence="1">Catalyzes the aldol condensation of dihydroxyacetone phosphate (DHAP or glycerone-phosphate) with glyceraldehyde 3-phosphate (G3P) to form fructose 1,6-bisphosphate (FBP) in gluconeogenesis and the reverse reaction in glycolysis.</text>
</comment>
<keyword evidence="3" id="KW-1185">Reference proteome</keyword>
<dbReference type="PANTHER" id="PTHR30304">
    <property type="entry name" value="D-TAGATOSE-1,6-BISPHOSPHATE ALDOLASE"/>
    <property type="match status" value="1"/>
</dbReference>
<dbReference type="AlphaFoldDB" id="A0AAD8XKH0"/>
<accession>A0AAD8XKH0</accession>
<dbReference type="GO" id="GO:0006096">
    <property type="term" value="P:glycolytic process"/>
    <property type="evidence" value="ECO:0007669"/>
    <property type="project" value="UniProtKB-KW"/>
</dbReference>
<dbReference type="EMBL" id="JAHMHS010000014">
    <property type="protein sequence ID" value="KAK1729027.1"/>
    <property type="molecule type" value="Genomic_DNA"/>
</dbReference>
<dbReference type="Gene3D" id="3.20.20.70">
    <property type="entry name" value="Aldolase class I"/>
    <property type="match status" value="1"/>
</dbReference>
<dbReference type="InterPro" id="IPR050246">
    <property type="entry name" value="Class_II_FBP_aldolase"/>
</dbReference>
<dbReference type="InterPro" id="IPR000771">
    <property type="entry name" value="FBA_II"/>
</dbReference>
<organism evidence="2 3">
    <name type="scientific">Glomerella acutata</name>
    <name type="common">Colletotrichum acutatum</name>
    <dbReference type="NCBI Taxonomy" id="27357"/>
    <lineage>
        <taxon>Eukaryota</taxon>
        <taxon>Fungi</taxon>
        <taxon>Dikarya</taxon>
        <taxon>Ascomycota</taxon>
        <taxon>Pezizomycotina</taxon>
        <taxon>Sordariomycetes</taxon>
        <taxon>Hypocreomycetidae</taxon>
        <taxon>Glomerellales</taxon>
        <taxon>Glomerellaceae</taxon>
        <taxon>Colletotrichum</taxon>
        <taxon>Colletotrichum acutatum species complex</taxon>
    </lineage>
</organism>
<comment type="caution">
    <text evidence="2">The sequence shown here is derived from an EMBL/GenBank/DDBJ whole genome shotgun (WGS) entry which is preliminary data.</text>
</comment>
<comment type="similarity">
    <text evidence="1">Belongs to the class II fructose-bisphosphate aldolase family.</text>
</comment>
<dbReference type="PANTHER" id="PTHR30304:SF0">
    <property type="entry name" value="D-TAGATOSE-1,6-BISPHOSPHATE ALDOLASE SUBUNIT GATY-RELATED"/>
    <property type="match status" value="1"/>
</dbReference>
<comment type="pathway">
    <text evidence="1">Carbohydrate degradation; glycolysis; D-glyceraldehyde 3-phosphate and glycerone phosphate from D-glucose: step 4/4.</text>
</comment>
<name>A0AAD8XKH0_GLOAC</name>
<dbReference type="SUPFAM" id="SSF51569">
    <property type="entry name" value="Aldolase"/>
    <property type="match status" value="1"/>
</dbReference>
<sequence>MRKPRNVVDVHEAGGCFGYVRFSSNSNFIVGEITKSCLIHGLLSLTSTTLAFVFRYTSSLKMTSWDPSKNKTYQILKAAEDGQYGVVAPIAYNIENILAFIRAAEAKKSPLIIQVFPWAITFSSGLLVHAAAHAARAASVPVAIHLDHAQDEAMIRHAADTLPFDSIMVDMSHYEMDENLAKTKELVAYCHERGIATEAEPGRIEGGEDGIADTADLEGALTTEEQVEDFIATGIDFLAPAFGNVHGEYGARGPVLEFDRLQKIREKVGGRVRVVLHGTNDFPGDLMQRCIAGGVSKVNVNKLVLDDYLVHLKTNASKQNLTTLMEEGVKEAQKLTEWQMDVCKSAGKA</sequence>
<keyword evidence="1" id="KW-0862">Zinc</keyword>